<dbReference type="InterPro" id="IPR015915">
    <property type="entry name" value="Kelch-typ_b-propeller"/>
</dbReference>
<dbReference type="SUPFAM" id="SSF50965">
    <property type="entry name" value="Galactose oxidase, central domain"/>
    <property type="match status" value="1"/>
</dbReference>
<evidence type="ECO:0000313" key="1">
    <source>
        <dbReference type="EMBL" id="OMJ67858.1"/>
    </source>
</evidence>
<reference evidence="1 2" key="1">
    <citation type="submission" date="2016-11" db="EMBL/GenBank/DDBJ databases">
        <title>The macronuclear genome of Stentor coeruleus: a giant cell with tiny introns.</title>
        <authorList>
            <person name="Slabodnick M."/>
            <person name="Ruby J.G."/>
            <person name="Reiff S.B."/>
            <person name="Swart E.C."/>
            <person name="Gosai S."/>
            <person name="Prabakaran S."/>
            <person name="Witkowska E."/>
            <person name="Larue G.E."/>
            <person name="Fisher S."/>
            <person name="Freeman R.M."/>
            <person name="Gunawardena J."/>
            <person name="Chu W."/>
            <person name="Stover N.A."/>
            <person name="Gregory B.D."/>
            <person name="Nowacki M."/>
            <person name="Derisi J."/>
            <person name="Roy S.W."/>
            <person name="Marshall W.F."/>
            <person name="Sood P."/>
        </authorList>
    </citation>
    <scope>NUCLEOTIDE SEQUENCE [LARGE SCALE GENOMIC DNA]</scope>
    <source>
        <strain evidence="1">WM001</strain>
    </source>
</reference>
<dbReference type="EMBL" id="MPUH01001424">
    <property type="protein sequence ID" value="OMJ67858.1"/>
    <property type="molecule type" value="Genomic_DNA"/>
</dbReference>
<name>A0A1R2ATM3_9CILI</name>
<keyword evidence="2" id="KW-1185">Reference proteome</keyword>
<protein>
    <submittedName>
        <fullName evidence="1">Uncharacterized protein</fullName>
    </submittedName>
</protein>
<dbReference type="Gene3D" id="2.120.10.80">
    <property type="entry name" value="Kelch-type beta propeller"/>
    <property type="match status" value="1"/>
</dbReference>
<proteinExistence type="predicted"/>
<comment type="caution">
    <text evidence="1">The sequence shown here is derived from an EMBL/GenBank/DDBJ whole genome shotgun (WGS) entry which is preliminary data.</text>
</comment>
<gene>
    <name evidence="1" type="ORF">SteCoe_34866</name>
</gene>
<dbReference type="OrthoDB" id="325215at2759"/>
<dbReference type="AlphaFoldDB" id="A0A1R2ATM3"/>
<organism evidence="1 2">
    <name type="scientific">Stentor coeruleus</name>
    <dbReference type="NCBI Taxonomy" id="5963"/>
    <lineage>
        <taxon>Eukaryota</taxon>
        <taxon>Sar</taxon>
        <taxon>Alveolata</taxon>
        <taxon>Ciliophora</taxon>
        <taxon>Postciliodesmatophora</taxon>
        <taxon>Heterotrichea</taxon>
        <taxon>Heterotrichida</taxon>
        <taxon>Stentoridae</taxon>
        <taxon>Stentor</taxon>
    </lineage>
</organism>
<sequence length="554" mass="63209">MGNCNPISIKPDRSSIDNTSIYYLNRAEALALYVTQKNIQKTRFSNKKYFYKDSAIGYVSDSSIIIAGGTNRKGKLSKTTYFIDLESLKITKLAPLPIPSKLGSLLLDRNSIFYAGGIIENNEKITGCEPFKGAPLMKYNFKENFWEIIVHQNQFSNDDHKVEGSDFSLGVILYPGTFILHSKIYYYAGKIIYPFECPNNNVYSIDINTEEYVLKIEPFTFPLLLINPVSSSNDRRAFIYGGTSLAFEPSNSCYIFNTRKGFIETKTHFLCNNENYPPKFNNDYIIALSFPHFAVRFKNSSGWLHFNVSLHELKKSQSLAIKPNTKQQRNLTLPIIRKGTLQLPRFSSPNSVHPCSLSMHQKKVSNSFINEVKLRMVLLSPEQELANIEEKLNNSLNNSQIVQGTERKGKIIVPQELNVAMIISEENDGYILLPRRKTVQFLGQASIWLNGKELNPMEFNILSHNLGFKQEVTIYEIKKAMNKIIIDTLFNFDRVLKFSDVISKIFSKPKPKHSIIENIINIIELNSCISGVPKGMCILFLTRVIKTLDWKLVN</sequence>
<dbReference type="InterPro" id="IPR011043">
    <property type="entry name" value="Gal_Oxase/kelch_b-propeller"/>
</dbReference>
<dbReference type="Proteomes" id="UP000187209">
    <property type="component" value="Unassembled WGS sequence"/>
</dbReference>
<evidence type="ECO:0000313" key="2">
    <source>
        <dbReference type="Proteomes" id="UP000187209"/>
    </source>
</evidence>
<accession>A0A1R2ATM3</accession>